<protein>
    <submittedName>
        <fullName evidence="1">Uncharacterized protein</fullName>
    </submittedName>
</protein>
<comment type="caution">
    <text evidence="1">The sequence shown here is derived from an EMBL/GenBank/DDBJ whole genome shotgun (WGS) entry which is preliminary data.</text>
</comment>
<organism evidence="1">
    <name type="scientific">Streptantibioticus silvisoli</name>
    <dbReference type="NCBI Taxonomy" id="2705255"/>
    <lineage>
        <taxon>Bacteria</taxon>
        <taxon>Bacillati</taxon>
        <taxon>Actinomycetota</taxon>
        <taxon>Actinomycetes</taxon>
        <taxon>Kitasatosporales</taxon>
        <taxon>Streptomycetaceae</taxon>
        <taxon>Streptantibioticus</taxon>
    </lineage>
</organism>
<name>A0AA90KJF0_9ACTN</name>
<accession>A0AA90KJF0</accession>
<dbReference type="EMBL" id="JABXJJ020000047">
    <property type="protein sequence ID" value="MDI5973529.1"/>
    <property type="molecule type" value="Genomic_DNA"/>
</dbReference>
<proteinExistence type="predicted"/>
<evidence type="ECO:0000313" key="1">
    <source>
        <dbReference type="EMBL" id="MDI5973529.1"/>
    </source>
</evidence>
<dbReference type="RefSeq" id="WP_282699080.1">
    <property type="nucleotide sequence ID" value="NZ_JABXJJ020000047.1"/>
</dbReference>
<reference evidence="1" key="1">
    <citation type="submission" date="2023-05" db="EMBL/GenBank/DDBJ databases">
        <title>Streptantibioticus silvisoli sp. nov., acidotolerant actinomycetes 1 from pine litter.</title>
        <authorList>
            <person name="Swiecimska M."/>
            <person name="Golinska P."/>
            <person name="Sangal V."/>
            <person name="Wachnowicz B."/>
            <person name="Goodfellow M."/>
        </authorList>
    </citation>
    <scope>NUCLEOTIDE SEQUENCE</scope>
    <source>
        <strain evidence="1">SL13</strain>
    </source>
</reference>
<dbReference type="AlphaFoldDB" id="A0AA90KJF0"/>
<gene>
    <name evidence="1" type="ORF">POF50_030020</name>
</gene>
<sequence>MAQTTPSAEAHLKDLTRLVEKAGEERFEAEFIKAVKDTDFKLRASESGPPPRRSS</sequence>